<proteinExistence type="predicted"/>
<reference evidence="3 4" key="1">
    <citation type="journal article" date="2016" name="Sci. Rep.">
        <title>Draft genome sequencing and secretome analysis of fungal phytopathogen Ascochyta rabiei provides insight into the necrotrophic effector repertoire.</title>
        <authorList>
            <person name="Verma S."/>
            <person name="Gazara R.K."/>
            <person name="Nizam S."/>
            <person name="Parween S."/>
            <person name="Chattopadhyay D."/>
            <person name="Verma P.K."/>
        </authorList>
    </citation>
    <scope>NUCLEOTIDE SEQUENCE [LARGE SCALE GENOMIC DNA]</scope>
    <source>
        <strain evidence="3 4">ArDII</strain>
    </source>
</reference>
<dbReference type="Pfam" id="PF00169">
    <property type="entry name" value="PH"/>
    <property type="match status" value="1"/>
</dbReference>
<dbReference type="SUPFAM" id="SSF50729">
    <property type="entry name" value="PH domain-like"/>
    <property type="match status" value="1"/>
</dbReference>
<dbReference type="Proteomes" id="UP000076837">
    <property type="component" value="Unassembled WGS sequence"/>
</dbReference>
<evidence type="ECO:0000313" key="3">
    <source>
        <dbReference type="EMBL" id="KZM27940.1"/>
    </source>
</evidence>
<keyword evidence="4" id="KW-1185">Reference proteome</keyword>
<evidence type="ECO:0000256" key="1">
    <source>
        <dbReference type="SAM" id="MobiDB-lite"/>
    </source>
</evidence>
<dbReference type="Gene3D" id="2.30.29.30">
    <property type="entry name" value="Pleckstrin-homology domain (PH domain)/Phosphotyrosine-binding domain (PTB)"/>
    <property type="match status" value="1"/>
</dbReference>
<protein>
    <recommendedName>
        <fullName evidence="2">PH domain-containing protein</fullName>
    </recommendedName>
</protein>
<dbReference type="AlphaFoldDB" id="A0A163LN07"/>
<dbReference type="PANTHER" id="PTHR38700">
    <property type="entry name" value="YALI0E22418P"/>
    <property type="match status" value="1"/>
</dbReference>
<feature type="region of interest" description="Disordered" evidence="1">
    <location>
        <begin position="57"/>
        <end position="373"/>
    </location>
</feature>
<gene>
    <name evidence="3" type="ORF">ST47_g904</name>
</gene>
<dbReference type="EMBL" id="JYNV01000042">
    <property type="protein sequence ID" value="KZM27940.1"/>
    <property type="molecule type" value="Genomic_DNA"/>
</dbReference>
<feature type="region of interest" description="Disordered" evidence="1">
    <location>
        <begin position="674"/>
        <end position="738"/>
    </location>
</feature>
<feature type="compositionally biased region" description="Basic and acidic residues" evidence="1">
    <location>
        <begin position="324"/>
        <end position="338"/>
    </location>
</feature>
<feature type="compositionally biased region" description="Low complexity" evidence="1">
    <location>
        <begin position="57"/>
        <end position="73"/>
    </location>
</feature>
<feature type="region of interest" description="Disordered" evidence="1">
    <location>
        <begin position="856"/>
        <end position="889"/>
    </location>
</feature>
<name>A0A163LN07_DIDRA</name>
<feature type="compositionally biased region" description="Basic and acidic residues" evidence="1">
    <location>
        <begin position="274"/>
        <end position="298"/>
    </location>
</feature>
<dbReference type="InterPro" id="IPR011993">
    <property type="entry name" value="PH-like_dom_sf"/>
</dbReference>
<feature type="region of interest" description="Disordered" evidence="1">
    <location>
        <begin position="1"/>
        <end position="44"/>
    </location>
</feature>
<organism evidence="3 4">
    <name type="scientific">Didymella rabiei</name>
    <name type="common">Chickpea ascochyta blight fungus</name>
    <name type="synonym">Mycosphaerella rabiei</name>
    <dbReference type="NCBI Taxonomy" id="5454"/>
    <lineage>
        <taxon>Eukaryota</taxon>
        <taxon>Fungi</taxon>
        <taxon>Dikarya</taxon>
        <taxon>Ascomycota</taxon>
        <taxon>Pezizomycotina</taxon>
        <taxon>Dothideomycetes</taxon>
        <taxon>Pleosporomycetidae</taxon>
        <taxon>Pleosporales</taxon>
        <taxon>Pleosporineae</taxon>
        <taxon>Didymellaceae</taxon>
        <taxon>Ascochyta</taxon>
    </lineage>
</organism>
<feature type="compositionally biased region" description="Pro residues" evidence="1">
    <location>
        <begin position="115"/>
        <end position="131"/>
    </location>
</feature>
<accession>A0A163LN07</accession>
<feature type="region of interest" description="Disordered" evidence="1">
    <location>
        <begin position="754"/>
        <end position="829"/>
    </location>
</feature>
<evidence type="ECO:0000313" key="4">
    <source>
        <dbReference type="Proteomes" id="UP000076837"/>
    </source>
</evidence>
<comment type="caution">
    <text evidence="3">The sequence shown here is derived from an EMBL/GenBank/DDBJ whole genome shotgun (WGS) entry which is preliminary data.</text>
</comment>
<feature type="compositionally biased region" description="Basic and acidic residues" evidence="1">
    <location>
        <begin position="190"/>
        <end position="260"/>
    </location>
</feature>
<feature type="compositionally biased region" description="Polar residues" evidence="1">
    <location>
        <begin position="360"/>
        <end position="369"/>
    </location>
</feature>
<dbReference type="PANTHER" id="PTHR38700:SF1">
    <property type="entry name" value="PH DOMAIN-CONTAINING PROTEIN"/>
    <property type="match status" value="1"/>
</dbReference>
<dbReference type="InterPro" id="IPR001849">
    <property type="entry name" value="PH_domain"/>
</dbReference>
<sequence>MASDMTEPPTAAPRRLSRYRSVRRVQEQLLQQSPHSAPPVPAIPAMPVMPVTSAMPVTPAMPAMPAVPAMPEAHTQREMPNSNIGRSMSRYHRRPPTAHATSPNVPPLRSNTAPQAPPQAPPLPQTAPPPSSSARHRAVSTPPPHQEPPHTATDAQLRPRPATHRAEVAPPLPRDARQQAQQYQDPRALLQKERDRQRRVKEKLEAEAHAQREAKRAELDRLEERRLEEEEAARLRAEREAEEAEALRLQEEEDKAEKERGKRLRKAEAQMIIEQRKDQGRRAKLEKENRARLEEKSRTFLSQSSGSPPVSPPRQEGFGLFKRRKDEGLSLSSEERPTSARPQTARQQSASDTRPRPARQASSNNQQDAILSGGGGAVLGIDAPTSAVNGGERRVTVVYNKKRVQLPVTPSTTPLDLFKSADIILTDAVPVRTAVAMEWFKKVDVKRPLRNYEHVRDVMNSWDFDDQNELIIVDSSIDGIDQDELLSYGVSDKRPEGVSCMINYSSRPGKWAKRFLLLRPDGQLVMAKNEKSKEQENVCHLTDYDIYHVTQSKIARVKPPKKMCFAIKSLQKSNIFADESQYVHFFCTNDRNIANTFWKALQGWRSWYLKYQKGEGLKKSPATKKVLDGAVLPGATSHNRGESVGSHYQLGAFTSLIDMNDFNKTLDEMETHKRGEYPDDAPLSKLGGAQAAHARRRSVRGKQPPPASRGLAALATNTAPEDSRQNSITQSSTSQDEETFAAGGLLGRAYTTRQRAVQDREQKQNAAFTEGPSLISNMDRLAAQGESGLKRSSSTRSNHHRRTSSDIRRTASKRAPGMPQPLIDLTPQYRPPPQFVKQGKGYNPGAGAGPLVESATSMEEAIQVPSSTDWRARPRPTYGPGPNERTKSLKGRGEPLAAHTFNNHSGAPQDDREAFTGGLLSQAGYAQGHARVGRGVMDGSKARGPMLDFGDEQQFQSGSLLANIGGTNAPAMDRSGR</sequence>
<feature type="domain" description="PH" evidence="2">
    <location>
        <begin position="501"/>
        <end position="602"/>
    </location>
</feature>
<dbReference type="STRING" id="5454.A0A163LN07"/>
<feature type="compositionally biased region" description="Polar residues" evidence="1">
    <location>
        <begin position="715"/>
        <end position="734"/>
    </location>
</feature>
<evidence type="ECO:0000259" key="2">
    <source>
        <dbReference type="Pfam" id="PF00169"/>
    </source>
</evidence>
<feature type="compositionally biased region" description="Polar residues" evidence="1">
    <location>
        <begin position="340"/>
        <end position="352"/>
    </location>
</feature>
<feature type="compositionally biased region" description="Low complexity" evidence="1">
    <location>
        <begin position="178"/>
        <end position="188"/>
    </location>
</feature>